<dbReference type="Proteomes" id="UP001499930">
    <property type="component" value="Unassembled WGS sequence"/>
</dbReference>
<evidence type="ECO:0008006" key="3">
    <source>
        <dbReference type="Google" id="ProtNLM"/>
    </source>
</evidence>
<comment type="caution">
    <text evidence="1">The sequence shown here is derived from an EMBL/GenBank/DDBJ whole genome shotgun (WGS) entry which is preliminary data.</text>
</comment>
<name>A0ABN3XT87_9ACTN</name>
<keyword evidence="2" id="KW-1185">Reference proteome</keyword>
<gene>
    <name evidence="1" type="ORF">GCM10017559_08060</name>
</gene>
<evidence type="ECO:0000313" key="1">
    <source>
        <dbReference type="EMBL" id="GAA2990427.1"/>
    </source>
</evidence>
<evidence type="ECO:0000313" key="2">
    <source>
        <dbReference type="Proteomes" id="UP001499930"/>
    </source>
</evidence>
<dbReference type="RefSeq" id="WP_344888401.1">
    <property type="nucleotide sequence ID" value="NZ_BAAAWD010000004.1"/>
</dbReference>
<accession>A0ABN3XT87</accession>
<organism evidence="1 2">
    <name type="scientific">Streptosporangium longisporum</name>
    <dbReference type="NCBI Taxonomy" id="46187"/>
    <lineage>
        <taxon>Bacteria</taxon>
        <taxon>Bacillati</taxon>
        <taxon>Actinomycetota</taxon>
        <taxon>Actinomycetes</taxon>
        <taxon>Streptosporangiales</taxon>
        <taxon>Streptosporangiaceae</taxon>
        <taxon>Streptosporangium</taxon>
    </lineage>
</organism>
<proteinExistence type="predicted"/>
<protein>
    <recommendedName>
        <fullName evidence="3">GNAT family N-acetyltransferase</fullName>
    </recommendedName>
</protein>
<reference evidence="1 2" key="1">
    <citation type="journal article" date="2019" name="Int. J. Syst. Evol. Microbiol.">
        <title>The Global Catalogue of Microorganisms (GCM) 10K type strain sequencing project: providing services to taxonomists for standard genome sequencing and annotation.</title>
        <authorList>
            <consortium name="The Broad Institute Genomics Platform"/>
            <consortium name="The Broad Institute Genome Sequencing Center for Infectious Disease"/>
            <person name="Wu L."/>
            <person name="Ma J."/>
        </authorList>
    </citation>
    <scope>NUCLEOTIDE SEQUENCE [LARGE SCALE GENOMIC DNA]</scope>
    <source>
        <strain evidence="1 2">JCM 3106</strain>
    </source>
</reference>
<sequence length="71" mass="8006">MADRVKHDPAPRGQGWIELRLIGEPADIDAWAALLHNGTDIWLDSHTKTARADGLIRRYIRARLHAQDPDA</sequence>
<dbReference type="EMBL" id="BAAAWD010000004">
    <property type="protein sequence ID" value="GAA2990427.1"/>
    <property type="molecule type" value="Genomic_DNA"/>
</dbReference>